<dbReference type="InterPro" id="IPR017945">
    <property type="entry name" value="DHBP_synth_RibB-like_a/b_dom"/>
</dbReference>
<accession>A0ABT1BT37</accession>
<feature type="active site" evidence="9">
    <location>
        <position position="46"/>
    </location>
</feature>
<evidence type="ECO:0000256" key="9">
    <source>
        <dbReference type="PROSITE-ProRule" id="PRU00520"/>
    </source>
</evidence>
<gene>
    <name evidence="12" type="primary">hypF</name>
    <name evidence="12" type="ORF">M0L44_21445</name>
</gene>
<comment type="caution">
    <text evidence="12">The sequence shown here is derived from an EMBL/GenBank/DDBJ whole genome shotgun (WGS) entry which is preliminary data.</text>
</comment>
<keyword evidence="6" id="KW-0862">Zinc</keyword>
<dbReference type="PROSITE" id="PS51163">
    <property type="entry name" value="YRDC"/>
    <property type="match status" value="1"/>
</dbReference>
<dbReference type="InterPro" id="IPR006070">
    <property type="entry name" value="Sua5-like_dom"/>
</dbReference>
<comment type="similarity">
    <text evidence="2 8">Belongs to the carbamoyltransferase HypF family.</text>
</comment>
<keyword evidence="13" id="KW-1185">Reference proteome</keyword>
<dbReference type="InterPro" id="IPR051060">
    <property type="entry name" value="Carbamoyltrans_HypF-like"/>
</dbReference>
<feature type="domain" description="YrdC-like" evidence="11">
    <location>
        <begin position="217"/>
        <end position="423"/>
    </location>
</feature>
<dbReference type="PROSITE" id="PS51160">
    <property type="entry name" value="ACYLPHOSPHATASE_3"/>
    <property type="match status" value="1"/>
</dbReference>
<dbReference type="PANTHER" id="PTHR42959">
    <property type="entry name" value="CARBAMOYLTRANSFERASE"/>
    <property type="match status" value="1"/>
</dbReference>
<evidence type="ECO:0000256" key="4">
    <source>
        <dbReference type="ARBA" id="ARBA00022723"/>
    </source>
</evidence>
<dbReference type="RefSeq" id="WP_252772222.1">
    <property type="nucleotide sequence ID" value="NZ_JAMXMC010000019.1"/>
</dbReference>
<comment type="catalytic activity">
    <reaction evidence="7 8">
        <text>C-terminal L-cysteinyl-[HypE protein] + carbamoyl phosphate + ATP + H2O = C-terminal S-carboxamide-L-cysteinyl-[HypE protein] + AMP + phosphate + diphosphate + H(+)</text>
        <dbReference type="Rhea" id="RHEA:55636"/>
        <dbReference type="Rhea" id="RHEA-COMP:14247"/>
        <dbReference type="Rhea" id="RHEA-COMP:14392"/>
        <dbReference type="ChEBI" id="CHEBI:15377"/>
        <dbReference type="ChEBI" id="CHEBI:15378"/>
        <dbReference type="ChEBI" id="CHEBI:30616"/>
        <dbReference type="ChEBI" id="CHEBI:33019"/>
        <dbReference type="ChEBI" id="CHEBI:43474"/>
        <dbReference type="ChEBI" id="CHEBI:58228"/>
        <dbReference type="ChEBI" id="CHEBI:76913"/>
        <dbReference type="ChEBI" id="CHEBI:139126"/>
        <dbReference type="ChEBI" id="CHEBI:456215"/>
    </reaction>
</comment>
<keyword evidence="4" id="KW-0479">Metal-binding</keyword>
<feature type="active site" evidence="9">
    <location>
        <position position="28"/>
    </location>
</feature>
<dbReference type="InterPro" id="IPR004421">
    <property type="entry name" value="Carbamoyltransferase_HypF"/>
</dbReference>
<feature type="domain" description="Acylphosphatase-like" evidence="10">
    <location>
        <begin position="13"/>
        <end position="100"/>
    </location>
</feature>
<evidence type="ECO:0000256" key="2">
    <source>
        <dbReference type="ARBA" id="ARBA00008097"/>
    </source>
</evidence>
<dbReference type="InterPro" id="IPR055128">
    <property type="entry name" value="HypF_C_2"/>
</dbReference>
<comment type="function">
    <text evidence="8">Involved in the maturation of [NiFe] hydrogenases. Along with HypE, it catalyzes the synthesis of the CN ligands of the active site iron of [NiFe]-hydrogenases. HypF functions as a carbamoyl transferase using carbamoylphosphate as a substrate and transferring the carboxamido moiety in an ATP-dependent reaction to the thiolate of the C-terminal cysteine of HypE yielding a protein-S-carboxamide.</text>
</comment>
<proteinExistence type="inferred from homology"/>
<dbReference type="SUPFAM" id="SSF55821">
    <property type="entry name" value="YrdC/RibB"/>
    <property type="match status" value="1"/>
</dbReference>
<dbReference type="InterPro" id="IPR036046">
    <property type="entry name" value="Acylphosphatase-like_dom_sf"/>
</dbReference>
<dbReference type="Pfam" id="PF00708">
    <property type="entry name" value="Acylphosphatase"/>
    <property type="match status" value="1"/>
</dbReference>
<comment type="catalytic activity">
    <reaction evidence="9">
        <text>an acyl phosphate + H2O = a carboxylate + phosphate + H(+)</text>
        <dbReference type="Rhea" id="RHEA:14965"/>
        <dbReference type="ChEBI" id="CHEBI:15377"/>
        <dbReference type="ChEBI" id="CHEBI:15378"/>
        <dbReference type="ChEBI" id="CHEBI:29067"/>
        <dbReference type="ChEBI" id="CHEBI:43474"/>
        <dbReference type="ChEBI" id="CHEBI:59918"/>
        <dbReference type="EC" id="3.6.1.7"/>
    </reaction>
</comment>
<dbReference type="GO" id="GO:0016874">
    <property type="term" value="F:ligase activity"/>
    <property type="evidence" value="ECO:0007669"/>
    <property type="project" value="UniProtKB-KW"/>
</dbReference>
<evidence type="ECO:0000256" key="3">
    <source>
        <dbReference type="ARBA" id="ARBA00022598"/>
    </source>
</evidence>
<protein>
    <recommendedName>
        <fullName evidence="8">Carbamoyltransferase HypF</fullName>
        <ecNumber evidence="8">6.2.-.-</ecNumber>
    </recommendedName>
</protein>
<dbReference type="Gene3D" id="3.90.870.50">
    <property type="match status" value="1"/>
</dbReference>
<evidence type="ECO:0000313" key="13">
    <source>
        <dbReference type="Proteomes" id="UP001204851"/>
    </source>
</evidence>
<dbReference type="NCBIfam" id="TIGR00143">
    <property type="entry name" value="hypF"/>
    <property type="match status" value="1"/>
</dbReference>
<organism evidence="12 13">
    <name type="scientific">Ideonella oryzae</name>
    <dbReference type="NCBI Taxonomy" id="2937441"/>
    <lineage>
        <taxon>Bacteria</taxon>
        <taxon>Pseudomonadati</taxon>
        <taxon>Pseudomonadota</taxon>
        <taxon>Betaproteobacteria</taxon>
        <taxon>Burkholderiales</taxon>
        <taxon>Sphaerotilaceae</taxon>
        <taxon>Ideonella</taxon>
    </lineage>
</organism>
<evidence type="ECO:0000259" key="11">
    <source>
        <dbReference type="PROSITE" id="PS51163"/>
    </source>
</evidence>
<evidence type="ECO:0000256" key="5">
    <source>
        <dbReference type="ARBA" id="ARBA00022771"/>
    </source>
</evidence>
<keyword evidence="3 12" id="KW-0436">Ligase</keyword>
<dbReference type="InterPro" id="IPR001792">
    <property type="entry name" value="Acylphosphatase-like_dom"/>
</dbReference>
<name>A0ABT1BT37_9BURK</name>
<dbReference type="InterPro" id="IPR011125">
    <property type="entry name" value="Znf_HypF"/>
</dbReference>
<dbReference type="Proteomes" id="UP001204851">
    <property type="component" value="Unassembled WGS sequence"/>
</dbReference>
<dbReference type="SUPFAM" id="SSF54975">
    <property type="entry name" value="Acylphosphatase/BLUF domain-like"/>
    <property type="match status" value="1"/>
</dbReference>
<dbReference type="InterPro" id="IPR041440">
    <property type="entry name" value="HypF_C"/>
</dbReference>
<dbReference type="Pfam" id="PF22521">
    <property type="entry name" value="HypF_C_2"/>
    <property type="match status" value="1"/>
</dbReference>
<keyword evidence="5" id="KW-0863">Zinc-finger</keyword>
<dbReference type="Gene3D" id="3.30.420.360">
    <property type="match status" value="1"/>
</dbReference>
<evidence type="ECO:0000256" key="1">
    <source>
        <dbReference type="ARBA" id="ARBA00004711"/>
    </source>
</evidence>
<evidence type="ECO:0000256" key="6">
    <source>
        <dbReference type="ARBA" id="ARBA00022833"/>
    </source>
</evidence>
<sequence>MNAVLTPAAALQRLRLRVEGAVQGVGFRPWVAQQARLLALSGWVRNDGQGLEAELQGPTEALAAFAQALQLSPPPLARVQRVQRTPLAVQPDEAGFVIQPSRATAPQALTTTLPPDTAPCNACLDELFSPGDRRWRHPFINCTQCGPRFTLTARLPYDRPNTALANFPMCPACAAEYADPQDRRHHAQPVACPRCGPRIALWAPDGAVLIAPEAGTDAVLAEAAQRLRAGQVLAVKGVGGYHLVADATQAAPLQRLRAAKQRASKPFALLVANTASARRWVQLGDDSATLLASPARPIVLLPCQPGVAAAHPAIAPGLDEWGLMQPSNPLHWLLLHELAGRPADPAWRHTEQPMLLLMTSANPGGEPLVVDEAEAVIKLGGLADALLVHDRAILARADDSVRRPLGRDAQGRPFFPFIRRARGQVPEPIALPGVPADAPPVLATGGYLKATVCLTRGNEAFVSPHLGDLGSAASRQGLMEAVTRLQDFLGVRPQAVAHDLHPDFFSTAHAQALAEAWQVPTVPVQHHHAHAAAVLAEHGHGGPALALVLDGVGLGSDGQPWGGELLRCEGTGTGFARLAHLPALPLPGGDRAAREPWRLGAALLHSLGRGGEIAQRFAAEPLAGSLGTVLDRRLNCPATASAGRLFDAAAALLAGVHHNGHEAEAAMRLEALALRHPGPATPWADAFTLDAHGVLDLRGLWTALADSRIDAPAAQAEAAARFHASLAAALVAWVAHHARAQHVDTVALGGGCWINRPLRQAAVPALQARGLTVLEATQAPCGDGGLSLGQAAVALAFLNRSR</sequence>
<dbReference type="EMBL" id="JAMXMC010000019">
    <property type="protein sequence ID" value="MCO5979273.1"/>
    <property type="molecule type" value="Genomic_DNA"/>
</dbReference>
<dbReference type="Gene3D" id="3.30.110.120">
    <property type="match status" value="1"/>
</dbReference>
<dbReference type="Gene3D" id="3.30.420.40">
    <property type="match status" value="1"/>
</dbReference>
<evidence type="ECO:0000256" key="8">
    <source>
        <dbReference type="PIRNR" id="PIRNR006256"/>
    </source>
</evidence>
<dbReference type="InterPro" id="IPR017968">
    <property type="entry name" value="Acylphosphatase_CS"/>
</dbReference>
<evidence type="ECO:0000259" key="10">
    <source>
        <dbReference type="PROSITE" id="PS51160"/>
    </source>
</evidence>
<dbReference type="PANTHER" id="PTHR42959:SF1">
    <property type="entry name" value="CARBAMOYLTRANSFERASE HYPF"/>
    <property type="match status" value="1"/>
</dbReference>
<dbReference type="PIRSF" id="PIRSF006256">
    <property type="entry name" value="CMPcnvr_hdrg_mat"/>
    <property type="match status" value="1"/>
</dbReference>
<evidence type="ECO:0000313" key="12">
    <source>
        <dbReference type="EMBL" id="MCO5979273.1"/>
    </source>
</evidence>
<dbReference type="EC" id="6.2.-.-" evidence="8"/>
<evidence type="ECO:0000256" key="7">
    <source>
        <dbReference type="ARBA" id="ARBA00048220"/>
    </source>
</evidence>
<dbReference type="Pfam" id="PF01300">
    <property type="entry name" value="Sua5_yciO_yrdC"/>
    <property type="match status" value="1"/>
</dbReference>
<dbReference type="PROSITE" id="PS00150">
    <property type="entry name" value="ACYLPHOSPHATASE_1"/>
    <property type="match status" value="1"/>
</dbReference>
<comment type="pathway">
    <text evidence="1 8">Protein modification; [NiFe] hydrogenase maturation.</text>
</comment>
<keyword evidence="9" id="KW-0378">Hydrolase</keyword>
<reference evidence="12 13" key="1">
    <citation type="submission" date="2022-06" db="EMBL/GenBank/DDBJ databases">
        <title>Ideonella sp. NS12-5 Genome sequencing and assembly.</title>
        <authorList>
            <person name="Jung Y."/>
        </authorList>
    </citation>
    <scope>NUCLEOTIDE SEQUENCE [LARGE SCALE GENOMIC DNA]</scope>
    <source>
        <strain evidence="12 13">NS12-5</strain>
    </source>
</reference>
<dbReference type="Pfam" id="PF07503">
    <property type="entry name" value="zf-HYPF"/>
    <property type="match status" value="2"/>
</dbReference>
<dbReference type="Pfam" id="PF17788">
    <property type="entry name" value="HypF_C"/>
    <property type="match status" value="1"/>
</dbReference>